<dbReference type="FunFam" id="1.20.120.1760:FF:000005">
    <property type="entry name" value="Cardiolipin synthase 1"/>
    <property type="match status" value="1"/>
</dbReference>
<evidence type="ECO:0000256" key="13">
    <source>
        <dbReference type="ARBA" id="ARBA00039001"/>
    </source>
</evidence>
<reference evidence="16 17" key="1">
    <citation type="journal article" date="2017" name="Nat. Ecol. Evol.">
        <title>Scallop genome provides insights into evolution of bilaterian karyotype and development.</title>
        <authorList>
            <person name="Wang S."/>
            <person name="Zhang J."/>
            <person name="Jiao W."/>
            <person name="Li J."/>
            <person name="Xun X."/>
            <person name="Sun Y."/>
            <person name="Guo X."/>
            <person name="Huan P."/>
            <person name="Dong B."/>
            <person name="Zhang L."/>
            <person name="Hu X."/>
            <person name="Sun X."/>
            <person name="Wang J."/>
            <person name="Zhao C."/>
            <person name="Wang Y."/>
            <person name="Wang D."/>
            <person name="Huang X."/>
            <person name="Wang R."/>
            <person name="Lv J."/>
            <person name="Li Y."/>
            <person name="Zhang Z."/>
            <person name="Liu B."/>
            <person name="Lu W."/>
            <person name="Hui Y."/>
            <person name="Liang J."/>
            <person name="Zhou Z."/>
            <person name="Hou R."/>
            <person name="Li X."/>
            <person name="Liu Y."/>
            <person name="Li H."/>
            <person name="Ning X."/>
            <person name="Lin Y."/>
            <person name="Zhao L."/>
            <person name="Xing Q."/>
            <person name="Dou J."/>
            <person name="Li Y."/>
            <person name="Mao J."/>
            <person name="Guo H."/>
            <person name="Dou H."/>
            <person name="Li T."/>
            <person name="Mu C."/>
            <person name="Jiang W."/>
            <person name="Fu Q."/>
            <person name="Fu X."/>
            <person name="Miao Y."/>
            <person name="Liu J."/>
            <person name="Yu Q."/>
            <person name="Li R."/>
            <person name="Liao H."/>
            <person name="Li X."/>
            <person name="Kong Y."/>
            <person name="Jiang Z."/>
            <person name="Chourrout D."/>
            <person name="Li R."/>
            <person name="Bao Z."/>
        </authorList>
    </citation>
    <scope>NUCLEOTIDE SEQUENCE [LARGE SCALE GENOMIC DNA]</scope>
    <source>
        <strain evidence="16 17">PY_sf001</strain>
    </source>
</reference>
<comment type="catalytic activity">
    <reaction evidence="14">
        <text>a CDP-1,2-diacyl-sn-glycerol + a 1,2-diacyl-sn-glycero-3-phospho-(1'-sn-glycerol) = a cardiolipin + CMP + H(+)</text>
        <dbReference type="Rhea" id="RHEA:32931"/>
        <dbReference type="ChEBI" id="CHEBI:15378"/>
        <dbReference type="ChEBI" id="CHEBI:58332"/>
        <dbReference type="ChEBI" id="CHEBI:60377"/>
        <dbReference type="ChEBI" id="CHEBI:62237"/>
        <dbReference type="ChEBI" id="CHEBI:64716"/>
        <dbReference type="EC" id="2.7.8.41"/>
    </reaction>
</comment>
<evidence type="ECO:0000256" key="8">
    <source>
        <dbReference type="ARBA" id="ARBA00023098"/>
    </source>
</evidence>
<keyword evidence="3" id="KW-0444">Lipid biosynthesis</keyword>
<evidence type="ECO:0000256" key="11">
    <source>
        <dbReference type="ARBA" id="ARBA00023209"/>
    </source>
</evidence>
<keyword evidence="5 15" id="KW-0812">Transmembrane</keyword>
<accession>A0A210PMC6</accession>
<keyword evidence="7 15" id="KW-1133">Transmembrane helix</keyword>
<keyword evidence="9" id="KW-0496">Mitochondrion</keyword>
<comment type="subcellular location">
    <subcellularLocation>
        <location evidence="1">Mitochondrion inner membrane</location>
        <topology evidence="1">Multi-pass membrane protein</topology>
    </subcellularLocation>
</comment>
<keyword evidence="17" id="KW-1185">Reference proteome</keyword>
<organism evidence="16 17">
    <name type="scientific">Mizuhopecten yessoensis</name>
    <name type="common">Japanese scallop</name>
    <name type="synonym">Patinopecten yessoensis</name>
    <dbReference type="NCBI Taxonomy" id="6573"/>
    <lineage>
        <taxon>Eukaryota</taxon>
        <taxon>Metazoa</taxon>
        <taxon>Spiralia</taxon>
        <taxon>Lophotrochozoa</taxon>
        <taxon>Mollusca</taxon>
        <taxon>Bivalvia</taxon>
        <taxon>Autobranchia</taxon>
        <taxon>Pteriomorphia</taxon>
        <taxon>Pectinida</taxon>
        <taxon>Pectinoidea</taxon>
        <taxon>Pectinidae</taxon>
        <taxon>Mizuhopecten</taxon>
    </lineage>
</organism>
<dbReference type="GO" id="GO:0032049">
    <property type="term" value="P:cardiolipin biosynthetic process"/>
    <property type="evidence" value="ECO:0007669"/>
    <property type="project" value="TreeGrafter"/>
</dbReference>
<gene>
    <name evidence="16" type="ORF">KP79_PYT10395</name>
</gene>
<comment type="similarity">
    <text evidence="2">Belongs to the CDP-alcohol phosphatidyltransferase class-I family.</text>
</comment>
<evidence type="ECO:0000256" key="4">
    <source>
        <dbReference type="ARBA" id="ARBA00022679"/>
    </source>
</evidence>
<evidence type="ECO:0000256" key="10">
    <source>
        <dbReference type="ARBA" id="ARBA00023136"/>
    </source>
</evidence>
<evidence type="ECO:0000313" key="16">
    <source>
        <dbReference type="EMBL" id="OWF37586.1"/>
    </source>
</evidence>
<feature type="transmembrane region" description="Helical" evidence="15">
    <location>
        <begin position="317"/>
        <end position="336"/>
    </location>
</feature>
<keyword evidence="6" id="KW-0999">Mitochondrion inner membrane</keyword>
<evidence type="ECO:0000256" key="5">
    <source>
        <dbReference type="ARBA" id="ARBA00022692"/>
    </source>
</evidence>
<dbReference type="STRING" id="6573.A0A210PMC6"/>
<evidence type="ECO:0000256" key="2">
    <source>
        <dbReference type="ARBA" id="ARBA00010441"/>
    </source>
</evidence>
<comment type="caution">
    <text evidence="16">The sequence shown here is derived from an EMBL/GenBank/DDBJ whole genome shotgun (WGS) entry which is preliminary data.</text>
</comment>
<dbReference type="GO" id="GO:0043337">
    <property type="term" value="F:cardiolipin synthase (CMP-forming)"/>
    <property type="evidence" value="ECO:0007669"/>
    <property type="project" value="UniProtKB-EC"/>
</dbReference>
<evidence type="ECO:0000256" key="9">
    <source>
        <dbReference type="ARBA" id="ARBA00023128"/>
    </source>
</evidence>
<sequence length="353" mass="39664">MMHFSWNSVLLKFSRVQCKTCVELSSLIRKDNVSLSCFLASRNLSTESNLHSHHGRPSRTKQRLYISPHVSSHSSLQGYIGERLALSCINNNRSSKNANVSPVIRSLHTYSSLLRCENRKPVEKCLEETNETPHKSSSKEEDQKLEDIKENIYTIPNLLTSLRIAVTPYLGYLVLAGEFDLGFKIFLLAGLSDFLDGFIARNFENQQSVLGSALDPFADKLLVSILTITLTMAELLPVPLTCLIIGRDALLICAGFYLRYITLPPPRNLKRYFDVSHATVTLLPSTLSKWNTGLQLCLIAASMAAPVFGFVDHLYLQGLWYLTGATTVGSGIQYVVNRNKYIKFTQEKLKRKI</sequence>
<dbReference type="EC" id="2.7.8.41" evidence="13"/>
<protein>
    <recommendedName>
        <fullName evidence="13">cardiolipin synthase (CMP-forming)</fullName>
        <ecNumber evidence="13">2.7.8.41</ecNumber>
    </recommendedName>
</protein>
<keyword evidence="10 15" id="KW-0472">Membrane</keyword>
<evidence type="ECO:0000313" key="17">
    <source>
        <dbReference type="Proteomes" id="UP000242188"/>
    </source>
</evidence>
<dbReference type="Pfam" id="PF01066">
    <property type="entry name" value="CDP-OH_P_transf"/>
    <property type="match status" value="1"/>
</dbReference>
<evidence type="ECO:0000256" key="12">
    <source>
        <dbReference type="ARBA" id="ARBA00023264"/>
    </source>
</evidence>
<dbReference type="PANTHER" id="PTHR14269">
    <property type="entry name" value="CDP-DIACYLGLYCEROL--GLYCEROL-3-PHOSPHATE 3-PHOSPHATIDYLTRANSFERASE-RELATED"/>
    <property type="match status" value="1"/>
</dbReference>
<dbReference type="OrthoDB" id="10020554at2759"/>
<dbReference type="InterPro" id="IPR050324">
    <property type="entry name" value="CDP-alcohol_PTase-I"/>
</dbReference>
<evidence type="ECO:0000256" key="14">
    <source>
        <dbReference type="ARBA" id="ARBA00047433"/>
    </source>
</evidence>
<evidence type="ECO:0000256" key="7">
    <source>
        <dbReference type="ARBA" id="ARBA00022989"/>
    </source>
</evidence>
<dbReference type="Proteomes" id="UP000242188">
    <property type="component" value="Unassembled WGS sequence"/>
</dbReference>
<dbReference type="AlphaFoldDB" id="A0A210PMC6"/>
<dbReference type="PANTHER" id="PTHR14269:SF60">
    <property type="entry name" value="CARDIOLIPIN SYNTHASE (CMP-FORMING)"/>
    <property type="match status" value="1"/>
</dbReference>
<evidence type="ECO:0000256" key="6">
    <source>
        <dbReference type="ARBA" id="ARBA00022792"/>
    </source>
</evidence>
<dbReference type="InterPro" id="IPR043130">
    <property type="entry name" value="CDP-OH_PTrfase_TM_dom"/>
</dbReference>
<evidence type="ECO:0000256" key="15">
    <source>
        <dbReference type="SAM" id="Phobius"/>
    </source>
</evidence>
<name>A0A210PMC6_MIZYE</name>
<dbReference type="InterPro" id="IPR000462">
    <property type="entry name" value="CDP-OH_P_trans"/>
</dbReference>
<evidence type="ECO:0000256" key="1">
    <source>
        <dbReference type="ARBA" id="ARBA00004448"/>
    </source>
</evidence>
<dbReference type="EMBL" id="NEDP02005586">
    <property type="protein sequence ID" value="OWF37586.1"/>
    <property type="molecule type" value="Genomic_DNA"/>
</dbReference>
<proteinExistence type="inferred from homology"/>
<dbReference type="GO" id="GO:0005743">
    <property type="term" value="C:mitochondrial inner membrane"/>
    <property type="evidence" value="ECO:0007669"/>
    <property type="project" value="UniProtKB-SubCell"/>
</dbReference>
<dbReference type="Gene3D" id="1.20.120.1760">
    <property type="match status" value="1"/>
</dbReference>
<keyword evidence="12" id="KW-1208">Phospholipid metabolism</keyword>
<keyword evidence="11" id="KW-0594">Phospholipid biosynthesis</keyword>
<keyword evidence="8" id="KW-0443">Lipid metabolism</keyword>
<keyword evidence="4" id="KW-0808">Transferase</keyword>
<evidence type="ECO:0000256" key="3">
    <source>
        <dbReference type="ARBA" id="ARBA00022516"/>
    </source>
</evidence>